<protein>
    <submittedName>
        <fullName evidence="1">Uncharacterized protein</fullName>
    </submittedName>
</protein>
<evidence type="ECO:0000313" key="2">
    <source>
        <dbReference type="Proteomes" id="UP001075225"/>
    </source>
</evidence>
<sequence>MISINKTEAKILHYVLNKFKNNQGVIEIKRKEIVEIYGISKSVLSCTINNLYLLENKINNSNKGTKNDKK</sequence>
<reference evidence="1" key="1">
    <citation type="submission" date="2022-12" db="EMBL/GenBank/DDBJ databases">
        <title>Species Delineation and Comparative Genomics within the Campylobacter ureolyticus Complex.</title>
        <authorList>
            <person name="Maki J."/>
            <person name="Howard M."/>
            <person name="Connelly S."/>
            <person name="Hardy D.J."/>
            <person name="Cameron A."/>
        </authorList>
    </citation>
    <scope>NUCLEOTIDE SEQUENCE</scope>
    <source>
        <strain evidence="1">URMC_787</strain>
    </source>
</reference>
<organism evidence="1 2">
    <name type="scientific">Campylobacter ureolyticus</name>
    <dbReference type="NCBI Taxonomy" id="827"/>
    <lineage>
        <taxon>Bacteria</taxon>
        <taxon>Pseudomonadati</taxon>
        <taxon>Campylobacterota</taxon>
        <taxon>Epsilonproteobacteria</taxon>
        <taxon>Campylobacterales</taxon>
        <taxon>Campylobacteraceae</taxon>
        <taxon>Campylobacter</taxon>
    </lineage>
</organism>
<dbReference type="AlphaFoldDB" id="A0A9Q4KME2"/>
<accession>A0A9Q4KME2</accession>
<proteinExistence type="predicted"/>
<dbReference type="EMBL" id="JAPXGO010000001">
    <property type="protein sequence ID" value="MCZ6159334.1"/>
    <property type="molecule type" value="Genomic_DNA"/>
</dbReference>
<gene>
    <name evidence="1" type="ORF">O6B32_02400</name>
</gene>
<evidence type="ECO:0000313" key="1">
    <source>
        <dbReference type="EMBL" id="MCZ6159334.1"/>
    </source>
</evidence>
<name>A0A9Q4KME2_9BACT</name>
<dbReference type="Proteomes" id="UP001075225">
    <property type="component" value="Unassembled WGS sequence"/>
</dbReference>
<comment type="caution">
    <text evidence="1">The sequence shown here is derived from an EMBL/GenBank/DDBJ whole genome shotgun (WGS) entry which is preliminary data.</text>
</comment>
<dbReference type="RefSeq" id="WP_269484391.1">
    <property type="nucleotide sequence ID" value="NZ_JAPXGH010000009.1"/>
</dbReference>